<comment type="subcellular location">
    <subcellularLocation>
        <location evidence="9">Cytoplasm</location>
    </subcellularLocation>
</comment>
<keyword evidence="4 8" id="KW-0479">Metal-binding</keyword>
<evidence type="ECO:0000256" key="1">
    <source>
        <dbReference type="ARBA" id="ARBA00002485"/>
    </source>
</evidence>
<dbReference type="EMBL" id="FNHQ01000013">
    <property type="protein sequence ID" value="SDM77283.1"/>
    <property type="molecule type" value="Genomic_DNA"/>
</dbReference>
<reference evidence="11 12" key="1">
    <citation type="submission" date="2016-10" db="EMBL/GenBank/DDBJ databases">
        <authorList>
            <person name="de Groot N.N."/>
        </authorList>
    </citation>
    <scope>NUCLEOTIDE SEQUENCE [LARGE SCALE GENOMIC DNA]</scope>
    <source>
        <strain evidence="11 12">DSM 16981</strain>
    </source>
</reference>
<evidence type="ECO:0000256" key="5">
    <source>
        <dbReference type="ARBA" id="ARBA00023002"/>
    </source>
</evidence>
<evidence type="ECO:0000256" key="3">
    <source>
        <dbReference type="ARBA" id="ARBA00022434"/>
    </source>
</evidence>
<dbReference type="SUPFAM" id="SSF47240">
    <property type="entry name" value="Ferritin-like"/>
    <property type="match status" value="1"/>
</dbReference>
<dbReference type="GO" id="GO:0004322">
    <property type="term" value="F:ferroxidase activity"/>
    <property type="evidence" value="ECO:0007669"/>
    <property type="project" value="TreeGrafter"/>
</dbReference>
<evidence type="ECO:0000256" key="9">
    <source>
        <dbReference type="RuleBase" id="RU361145"/>
    </source>
</evidence>
<keyword evidence="3 9" id="KW-0409">Iron storage</keyword>
<dbReference type="PANTHER" id="PTHR11431">
    <property type="entry name" value="FERRITIN"/>
    <property type="match status" value="1"/>
</dbReference>
<dbReference type="Pfam" id="PF00210">
    <property type="entry name" value="Ferritin"/>
    <property type="match status" value="1"/>
</dbReference>
<feature type="binding site" evidence="8">
    <location>
        <position position="17"/>
    </location>
    <ligand>
        <name>Fe cation</name>
        <dbReference type="ChEBI" id="CHEBI:24875"/>
        <label>1</label>
    </ligand>
</feature>
<keyword evidence="6 8" id="KW-0408">Iron</keyword>
<dbReference type="InterPro" id="IPR012347">
    <property type="entry name" value="Ferritin-like"/>
</dbReference>
<dbReference type="OrthoDB" id="9801481at2"/>
<dbReference type="RefSeq" id="WP_091650112.1">
    <property type="nucleotide sequence ID" value="NZ_FNHQ01000013.1"/>
</dbReference>
<name>A0A1G9VYS0_9FIRM</name>
<evidence type="ECO:0000313" key="11">
    <source>
        <dbReference type="EMBL" id="SDM77283.1"/>
    </source>
</evidence>
<evidence type="ECO:0000256" key="6">
    <source>
        <dbReference type="ARBA" id="ARBA00023004"/>
    </source>
</evidence>
<dbReference type="FunFam" id="1.20.1260.10:FF:000001">
    <property type="entry name" value="Non-heme ferritin"/>
    <property type="match status" value="1"/>
</dbReference>
<protein>
    <recommendedName>
        <fullName evidence="9">Ferritin</fullName>
        <ecNumber evidence="9">1.16.3.2</ecNumber>
    </recommendedName>
</protein>
<dbReference type="CDD" id="cd01055">
    <property type="entry name" value="Nonheme_Ferritin"/>
    <property type="match status" value="1"/>
</dbReference>
<dbReference type="InterPro" id="IPR008331">
    <property type="entry name" value="Ferritin_DPS_dom"/>
</dbReference>
<proteinExistence type="inferred from homology"/>
<dbReference type="GO" id="GO:0006879">
    <property type="term" value="P:intracellular iron ion homeostasis"/>
    <property type="evidence" value="ECO:0007669"/>
    <property type="project" value="UniProtKB-KW"/>
</dbReference>
<dbReference type="InterPro" id="IPR009040">
    <property type="entry name" value="Ferritin-like_diiron"/>
</dbReference>
<feature type="binding site" evidence="8">
    <location>
        <position position="53"/>
    </location>
    <ligand>
        <name>Fe cation</name>
        <dbReference type="ChEBI" id="CHEBI:24875"/>
        <label>1</label>
    </ligand>
</feature>
<comment type="function">
    <text evidence="1 9">Iron-storage protein.</text>
</comment>
<keyword evidence="5" id="KW-0560">Oxidoreductase</keyword>
<dbReference type="PROSITE" id="PS50905">
    <property type="entry name" value="FERRITIN_LIKE"/>
    <property type="match status" value="1"/>
</dbReference>
<feature type="binding site" evidence="8">
    <location>
        <position position="94"/>
    </location>
    <ligand>
        <name>Fe cation</name>
        <dbReference type="ChEBI" id="CHEBI:24875"/>
        <label>1</label>
    </ligand>
</feature>
<evidence type="ECO:0000259" key="10">
    <source>
        <dbReference type="PROSITE" id="PS50905"/>
    </source>
</evidence>
<feature type="domain" description="Ferritin-like diiron" evidence="10">
    <location>
        <begin position="1"/>
        <end position="145"/>
    </location>
</feature>
<dbReference type="InterPro" id="IPR041719">
    <property type="entry name" value="Ferritin_prok"/>
</dbReference>
<dbReference type="Gene3D" id="1.20.1260.10">
    <property type="match status" value="1"/>
</dbReference>
<evidence type="ECO:0000256" key="4">
    <source>
        <dbReference type="ARBA" id="ARBA00022723"/>
    </source>
</evidence>
<keyword evidence="9" id="KW-0963">Cytoplasm</keyword>
<feature type="binding site" evidence="8">
    <location>
        <position position="50"/>
    </location>
    <ligand>
        <name>Fe cation</name>
        <dbReference type="ChEBI" id="CHEBI:24875"/>
        <label>1</label>
    </ligand>
</feature>
<dbReference type="GO" id="GO:0005829">
    <property type="term" value="C:cytosol"/>
    <property type="evidence" value="ECO:0007669"/>
    <property type="project" value="TreeGrafter"/>
</dbReference>
<dbReference type="STRING" id="349095.SAMN05660299_01509"/>
<dbReference type="PANTHER" id="PTHR11431:SF127">
    <property type="entry name" value="BACTERIAL NON-HEME FERRITIN"/>
    <property type="match status" value="1"/>
</dbReference>
<evidence type="ECO:0000256" key="8">
    <source>
        <dbReference type="PIRSR" id="PIRSR601519-1"/>
    </source>
</evidence>
<organism evidence="11 12">
    <name type="scientific">Megasphaera paucivorans</name>
    <dbReference type="NCBI Taxonomy" id="349095"/>
    <lineage>
        <taxon>Bacteria</taxon>
        <taxon>Bacillati</taxon>
        <taxon>Bacillota</taxon>
        <taxon>Negativicutes</taxon>
        <taxon>Veillonellales</taxon>
        <taxon>Veillonellaceae</taxon>
        <taxon>Megasphaera</taxon>
    </lineage>
</organism>
<comment type="similarity">
    <text evidence="2 9">Belongs to the ferritin family. Prokaryotic subfamily.</text>
</comment>
<gene>
    <name evidence="11" type="ORF">SAMN05660299_01509</name>
</gene>
<sequence length="170" mass="20145">MIDKEIVNLLNDQINKEWFSAYFYLDIYGYYMDQNLNGFGNWFLIQTQEERDHALLFTQYVLNNNERFVLQDIKAPHIVFTDFREPANAALQHEKGITKSINTIYAAAYEKKDFRTMQFLDWFVKEQGEEEKNTEDIVKRYDLFGKDVRGLYLLDSELAARVYAPPTLTV</sequence>
<dbReference type="GO" id="GO:0008198">
    <property type="term" value="F:ferrous iron binding"/>
    <property type="evidence" value="ECO:0007669"/>
    <property type="project" value="TreeGrafter"/>
</dbReference>
<dbReference type="InterPro" id="IPR009078">
    <property type="entry name" value="Ferritin-like_SF"/>
</dbReference>
<dbReference type="InterPro" id="IPR001519">
    <property type="entry name" value="Ferritin"/>
</dbReference>
<evidence type="ECO:0000313" key="12">
    <source>
        <dbReference type="Proteomes" id="UP000199309"/>
    </source>
</evidence>
<comment type="catalytic activity">
    <reaction evidence="7 9">
        <text>4 Fe(2+) + O2 + 6 H2O = 4 iron(III) oxide-hydroxide + 12 H(+)</text>
        <dbReference type="Rhea" id="RHEA:11972"/>
        <dbReference type="ChEBI" id="CHEBI:15377"/>
        <dbReference type="ChEBI" id="CHEBI:15378"/>
        <dbReference type="ChEBI" id="CHEBI:15379"/>
        <dbReference type="ChEBI" id="CHEBI:29033"/>
        <dbReference type="ChEBI" id="CHEBI:78619"/>
        <dbReference type="EC" id="1.16.3.2"/>
    </reaction>
</comment>
<dbReference type="GO" id="GO:0006826">
    <property type="term" value="P:iron ion transport"/>
    <property type="evidence" value="ECO:0007669"/>
    <property type="project" value="InterPro"/>
</dbReference>
<feature type="binding site" evidence="8">
    <location>
        <position position="127"/>
    </location>
    <ligand>
        <name>Fe cation</name>
        <dbReference type="ChEBI" id="CHEBI:24875"/>
        <label>1</label>
    </ligand>
</feature>
<dbReference type="GO" id="GO:0008199">
    <property type="term" value="F:ferric iron binding"/>
    <property type="evidence" value="ECO:0007669"/>
    <property type="project" value="InterPro"/>
</dbReference>
<dbReference type="AlphaFoldDB" id="A0A1G9VYS0"/>
<dbReference type="Proteomes" id="UP000199309">
    <property type="component" value="Unassembled WGS sequence"/>
</dbReference>
<evidence type="ECO:0000256" key="7">
    <source>
        <dbReference type="ARBA" id="ARBA00048035"/>
    </source>
</evidence>
<evidence type="ECO:0000256" key="2">
    <source>
        <dbReference type="ARBA" id="ARBA00006950"/>
    </source>
</evidence>
<dbReference type="EC" id="1.16.3.2" evidence="9"/>
<dbReference type="GO" id="GO:0042802">
    <property type="term" value="F:identical protein binding"/>
    <property type="evidence" value="ECO:0007669"/>
    <property type="project" value="UniProtKB-ARBA"/>
</dbReference>
<keyword evidence="12" id="KW-1185">Reference proteome</keyword>
<accession>A0A1G9VYS0</accession>